<sequence>MASHSSPHPPLPPSAPWPPYFSGDSGSNNTVVPERVELTREPSVVEGCDYEQWFVVMEAPKGRDTHFEMRYLSPTISKPSQWLSEDVNEPV</sequence>
<gene>
    <name evidence="2" type="ORF">CCACVL1_00657</name>
</gene>
<dbReference type="Proteomes" id="UP000188268">
    <property type="component" value="Unassembled WGS sequence"/>
</dbReference>
<dbReference type="Gramene" id="OMP11151">
    <property type="protein sequence ID" value="OMP11151"/>
    <property type="gene ID" value="CCACVL1_00657"/>
</dbReference>
<dbReference type="STRING" id="210143.A0A1R3KVN3"/>
<organism evidence="2 3">
    <name type="scientific">Corchorus capsularis</name>
    <name type="common">Jute</name>
    <dbReference type="NCBI Taxonomy" id="210143"/>
    <lineage>
        <taxon>Eukaryota</taxon>
        <taxon>Viridiplantae</taxon>
        <taxon>Streptophyta</taxon>
        <taxon>Embryophyta</taxon>
        <taxon>Tracheophyta</taxon>
        <taxon>Spermatophyta</taxon>
        <taxon>Magnoliopsida</taxon>
        <taxon>eudicotyledons</taxon>
        <taxon>Gunneridae</taxon>
        <taxon>Pentapetalae</taxon>
        <taxon>rosids</taxon>
        <taxon>malvids</taxon>
        <taxon>Malvales</taxon>
        <taxon>Malvaceae</taxon>
        <taxon>Grewioideae</taxon>
        <taxon>Apeibeae</taxon>
        <taxon>Corchorus</taxon>
    </lineage>
</organism>
<dbReference type="AlphaFoldDB" id="A0A1R3KVN3"/>
<reference evidence="2 3" key="1">
    <citation type="submission" date="2013-09" db="EMBL/GenBank/DDBJ databases">
        <title>Corchorus capsularis genome sequencing.</title>
        <authorList>
            <person name="Alam M."/>
            <person name="Haque M.S."/>
            <person name="Islam M.S."/>
            <person name="Emdad E.M."/>
            <person name="Islam M.M."/>
            <person name="Ahmed B."/>
            <person name="Halim A."/>
            <person name="Hossen Q.M.M."/>
            <person name="Hossain M.Z."/>
            <person name="Ahmed R."/>
            <person name="Khan M.M."/>
            <person name="Islam R."/>
            <person name="Rashid M.M."/>
            <person name="Khan S.A."/>
            <person name="Rahman M.S."/>
            <person name="Alam M."/>
        </authorList>
    </citation>
    <scope>NUCLEOTIDE SEQUENCE [LARGE SCALE GENOMIC DNA]</scope>
    <source>
        <strain evidence="3">cv. CVL-1</strain>
        <tissue evidence="2">Whole seedling</tissue>
    </source>
</reference>
<dbReference type="EMBL" id="AWWV01001527">
    <property type="protein sequence ID" value="OMP11151.1"/>
    <property type="molecule type" value="Genomic_DNA"/>
</dbReference>
<proteinExistence type="predicted"/>
<feature type="compositionally biased region" description="Pro residues" evidence="1">
    <location>
        <begin position="7"/>
        <end position="19"/>
    </location>
</feature>
<feature type="region of interest" description="Disordered" evidence="1">
    <location>
        <begin position="1"/>
        <end position="31"/>
    </location>
</feature>
<comment type="caution">
    <text evidence="2">The sequence shown here is derived from an EMBL/GenBank/DDBJ whole genome shotgun (WGS) entry which is preliminary data.</text>
</comment>
<name>A0A1R3KVN3_COCAP</name>
<evidence type="ECO:0000256" key="1">
    <source>
        <dbReference type="SAM" id="MobiDB-lite"/>
    </source>
</evidence>
<accession>A0A1R3KVN3</accession>
<evidence type="ECO:0000313" key="3">
    <source>
        <dbReference type="Proteomes" id="UP000188268"/>
    </source>
</evidence>
<protein>
    <submittedName>
        <fullName evidence="2">Putative plastid developmental protein DAG</fullName>
    </submittedName>
</protein>
<keyword evidence="3" id="KW-1185">Reference proteome</keyword>
<evidence type="ECO:0000313" key="2">
    <source>
        <dbReference type="EMBL" id="OMP11151.1"/>
    </source>
</evidence>